<keyword evidence="11" id="KW-1185">Reference proteome</keyword>
<evidence type="ECO:0000259" key="9">
    <source>
        <dbReference type="Pfam" id="PF02542"/>
    </source>
</evidence>
<evidence type="ECO:0000256" key="7">
    <source>
        <dbReference type="HAMAP-Rule" id="MF_00107"/>
    </source>
</evidence>
<dbReference type="SUPFAM" id="SSF69765">
    <property type="entry name" value="IpsF-like"/>
    <property type="match status" value="1"/>
</dbReference>
<dbReference type="GO" id="GO:0008685">
    <property type="term" value="F:2-C-methyl-D-erythritol 2,4-cyclodiphosphate synthase activity"/>
    <property type="evidence" value="ECO:0007669"/>
    <property type="project" value="UniProtKB-UniRule"/>
</dbReference>
<feature type="binding site" evidence="7">
    <location>
        <position position="11"/>
    </location>
    <ligand>
        <name>a divalent metal cation</name>
        <dbReference type="ChEBI" id="CHEBI:60240"/>
    </ligand>
</feature>
<dbReference type="InterPro" id="IPR020555">
    <property type="entry name" value="MECDP_synthase_CS"/>
</dbReference>
<evidence type="ECO:0000256" key="4">
    <source>
        <dbReference type="ARBA" id="ARBA00022723"/>
    </source>
</evidence>
<comment type="catalytic activity">
    <reaction evidence="1 7 8">
        <text>4-CDP-2-C-methyl-D-erythritol 2-phosphate = 2-C-methyl-D-erythritol 2,4-cyclic diphosphate + CMP</text>
        <dbReference type="Rhea" id="RHEA:23864"/>
        <dbReference type="ChEBI" id="CHEBI:57919"/>
        <dbReference type="ChEBI" id="CHEBI:58483"/>
        <dbReference type="ChEBI" id="CHEBI:60377"/>
        <dbReference type="EC" id="4.6.1.12"/>
    </reaction>
</comment>
<reference evidence="10 11" key="1">
    <citation type="submission" date="2020-08" db="EMBL/GenBank/DDBJ databases">
        <title>Sequencing the genomes of 1000 actinobacteria strains.</title>
        <authorList>
            <person name="Klenk H.-P."/>
        </authorList>
    </citation>
    <scope>NUCLEOTIDE SEQUENCE [LARGE SCALE GENOMIC DNA]</scope>
    <source>
        <strain evidence="10 11">DSM 11053</strain>
    </source>
</reference>
<comment type="pathway">
    <text evidence="2 7">Isoprenoid biosynthesis; isopentenyl diphosphate biosynthesis via DXP pathway; isopentenyl diphosphate from 1-deoxy-D-xylulose 5-phosphate: step 4/6.</text>
</comment>
<feature type="binding site" evidence="7">
    <location>
        <begin position="37"/>
        <end position="38"/>
    </location>
    <ligand>
        <name>4-CDP-2-C-methyl-D-erythritol 2-phosphate</name>
        <dbReference type="ChEBI" id="CHEBI:57919"/>
    </ligand>
</feature>
<keyword evidence="5 7" id="KW-0414">Isoprene biosynthesis</keyword>
<evidence type="ECO:0000256" key="2">
    <source>
        <dbReference type="ARBA" id="ARBA00004709"/>
    </source>
</evidence>
<dbReference type="InterPro" id="IPR036571">
    <property type="entry name" value="MECDP_synthase_sf"/>
</dbReference>
<dbReference type="PROSITE" id="PS01350">
    <property type="entry name" value="ISPF"/>
    <property type="match status" value="1"/>
</dbReference>
<keyword evidence="4 7" id="KW-0479">Metal-binding</keyword>
<dbReference type="Pfam" id="PF02542">
    <property type="entry name" value="YgbB"/>
    <property type="match status" value="1"/>
</dbReference>
<dbReference type="EC" id="4.6.1.12" evidence="3 7"/>
<feature type="binding site" evidence="7">
    <location>
        <begin position="59"/>
        <end position="61"/>
    </location>
    <ligand>
        <name>4-CDP-2-C-methyl-D-erythritol 2-phosphate</name>
        <dbReference type="ChEBI" id="CHEBI:57919"/>
    </ligand>
</feature>
<comment type="function">
    <text evidence="7">Involved in the biosynthesis of isopentenyl diphosphate (IPP) and dimethylallyl diphosphate (DMAPP), two major building blocks of isoprenoid compounds. Catalyzes the conversion of 4-diphosphocytidyl-2-C-methyl-D-erythritol 2-phosphate (CDP-ME2P) to 2-C-methyl-D-erythritol 2,4-cyclodiphosphate (ME-CPP) with a corresponding release of cytidine 5-monophosphate (CMP).</text>
</comment>
<evidence type="ECO:0000313" key="11">
    <source>
        <dbReference type="Proteomes" id="UP000565572"/>
    </source>
</evidence>
<comment type="caution">
    <text evidence="10">The sequence shown here is derived from an EMBL/GenBank/DDBJ whole genome shotgun (WGS) entry which is preliminary data.</text>
</comment>
<evidence type="ECO:0000256" key="6">
    <source>
        <dbReference type="ARBA" id="ARBA00023239"/>
    </source>
</evidence>
<dbReference type="UniPathway" id="UPA00056">
    <property type="reaction ID" value="UER00095"/>
</dbReference>
<evidence type="ECO:0000256" key="1">
    <source>
        <dbReference type="ARBA" id="ARBA00000200"/>
    </source>
</evidence>
<evidence type="ECO:0000256" key="3">
    <source>
        <dbReference type="ARBA" id="ARBA00012579"/>
    </source>
</evidence>
<comment type="subunit">
    <text evidence="7">Homotrimer.</text>
</comment>
<dbReference type="EMBL" id="JACHZG010000001">
    <property type="protein sequence ID" value="MBB3328512.1"/>
    <property type="molecule type" value="Genomic_DNA"/>
</dbReference>
<feature type="binding site" evidence="7">
    <location>
        <position position="45"/>
    </location>
    <ligand>
        <name>a divalent metal cation</name>
        <dbReference type="ChEBI" id="CHEBI:60240"/>
    </ligand>
</feature>
<dbReference type="Proteomes" id="UP000565572">
    <property type="component" value="Unassembled WGS sequence"/>
</dbReference>
<feature type="site" description="Transition state stabilizer" evidence="7">
    <location>
        <position position="37"/>
    </location>
</feature>
<evidence type="ECO:0000256" key="5">
    <source>
        <dbReference type="ARBA" id="ARBA00023229"/>
    </source>
</evidence>
<evidence type="ECO:0000256" key="8">
    <source>
        <dbReference type="RuleBase" id="RU004395"/>
    </source>
</evidence>
<feature type="site" description="Transition state stabilizer" evidence="7">
    <location>
        <position position="136"/>
    </location>
</feature>
<dbReference type="InterPro" id="IPR003526">
    <property type="entry name" value="MECDP_synthase"/>
</dbReference>
<dbReference type="HAMAP" id="MF_00107">
    <property type="entry name" value="IspF"/>
    <property type="match status" value="1"/>
</dbReference>
<name>A0A7W5JY67_9ACTN</name>
<comment type="similarity">
    <text evidence="7 8">Belongs to the IspF family.</text>
</comment>
<dbReference type="Gene3D" id="3.30.1330.50">
    <property type="entry name" value="2-C-methyl-D-erythritol 2,4-cyclodiphosphate synthase"/>
    <property type="match status" value="1"/>
</dbReference>
<feature type="domain" description="2-C-methyl-D-erythritol 2,4-cyclodiphosphate synthase" evidence="9">
    <location>
        <begin position="5"/>
        <end position="157"/>
    </location>
</feature>
<dbReference type="NCBIfam" id="TIGR00151">
    <property type="entry name" value="ispF"/>
    <property type="match status" value="1"/>
</dbReference>
<dbReference type="AlphaFoldDB" id="A0A7W5JY67"/>
<feature type="binding site" evidence="7">
    <location>
        <begin position="64"/>
        <end position="68"/>
    </location>
    <ligand>
        <name>4-CDP-2-C-methyl-D-erythritol 2-phosphate</name>
        <dbReference type="ChEBI" id="CHEBI:57919"/>
    </ligand>
</feature>
<dbReference type="PANTHER" id="PTHR43181">
    <property type="entry name" value="2-C-METHYL-D-ERYTHRITOL 2,4-CYCLODIPHOSPHATE SYNTHASE, CHLOROPLASTIC"/>
    <property type="match status" value="1"/>
</dbReference>
<proteinExistence type="inferred from homology"/>
<organism evidence="10 11">
    <name type="scientific">Microlunatus antarcticus</name>
    <dbReference type="NCBI Taxonomy" id="53388"/>
    <lineage>
        <taxon>Bacteria</taxon>
        <taxon>Bacillati</taxon>
        <taxon>Actinomycetota</taxon>
        <taxon>Actinomycetes</taxon>
        <taxon>Propionibacteriales</taxon>
        <taxon>Propionibacteriaceae</taxon>
        <taxon>Microlunatus</taxon>
    </lineage>
</organism>
<dbReference type="CDD" id="cd00554">
    <property type="entry name" value="MECDP_synthase"/>
    <property type="match status" value="1"/>
</dbReference>
<comment type="cofactor">
    <cofactor evidence="7">
        <name>a divalent metal cation</name>
        <dbReference type="ChEBI" id="CHEBI:60240"/>
    </cofactor>
    <text evidence="7">Binds 1 divalent metal cation per subunit.</text>
</comment>
<accession>A0A7W5JY67</accession>
<evidence type="ECO:0000313" key="10">
    <source>
        <dbReference type="EMBL" id="MBB3328512.1"/>
    </source>
</evidence>
<feature type="binding site" evidence="7">
    <location>
        <begin position="11"/>
        <end position="13"/>
    </location>
    <ligand>
        <name>4-CDP-2-C-methyl-D-erythritol 2-phosphate</name>
        <dbReference type="ChEBI" id="CHEBI:57919"/>
    </ligand>
</feature>
<gene>
    <name evidence="7" type="primary">ispF</name>
    <name evidence="10" type="ORF">FHX39_003456</name>
</gene>
<keyword evidence="6 7" id="KW-0456">Lyase</keyword>
<feature type="binding site" evidence="7">
    <location>
        <position position="13"/>
    </location>
    <ligand>
        <name>a divalent metal cation</name>
        <dbReference type="ChEBI" id="CHEBI:60240"/>
    </ligand>
</feature>
<feature type="binding site" evidence="7">
    <location>
        <position position="145"/>
    </location>
    <ligand>
        <name>4-CDP-2-C-methyl-D-erythritol 2-phosphate</name>
        <dbReference type="ChEBI" id="CHEBI:57919"/>
    </ligand>
</feature>
<comment type="caution">
    <text evidence="7">Lacks conserved residue(s) required for the propagation of feature annotation.</text>
</comment>
<dbReference type="GO" id="GO:0019288">
    <property type="term" value="P:isopentenyl diphosphate biosynthetic process, methylerythritol 4-phosphate pathway"/>
    <property type="evidence" value="ECO:0007669"/>
    <property type="project" value="UniProtKB-UniRule"/>
</dbReference>
<sequence>MDDHRIGIGWDIHRLVTGRRLVLGGVEVPAPAGFDTHSDGDVLSHAVVDALAGAMADGDLGVHFPEDDPDAEEARSLDFVVAYAARTRERGFEVGSLDSFVVLGTVRLRPHVDAMRTNLAGALGVPIDRVSVKARSADGLGPEGRGEAASASVSLLLRPVVGRPEGG</sequence>
<dbReference type="RefSeq" id="WP_183340415.1">
    <property type="nucleotide sequence ID" value="NZ_JACHZG010000001.1"/>
</dbReference>
<dbReference type="GO" id="GO:0046872">
    <property type="term" value="F:metal ion binding"/>
    <property type="evidence" value="ECO:0007669"/>
    <property type="project" value="UniProtKB-KW"/>
</dbReference>
<protein>
    <recommendedName>
        <fullName evidence="3 7">2-C-methyl-D-erythritol 2,4-cyclodiphosphate synthase</fullName>
        <shortName evidence="7">MECDP-synthase</shortName>
        <shortName evidence="7">MECPP-synthase</shortName>
        <shortName evidence="7">MECPS</shortName>
        <ecNumber evidence="3 7">4.6.1.12</ecNumber>
    </recommendedName>
</protein>
<dbReference type="GO" id="GO:0016114">
    <property type="term" value="P:terpenoid biosynthetic process"/>
    <property type="evidence" value="ECO:0007669"/>
    <property type="project" value="InterPro"/>
</dbReference>
<dbReference type="PANTHER" id="PTHR43181:SF1">
    <property type="entry name" value="2-C-METHYL-D-ERYTHRITOL 2,4-CYCLODIPHOSPHATE SYNTHASE, CHLOROPLASTIC"/>
    <property type="match status" value="1"/>
</dbReference>